<dbReference type="PROSITE" id="PS50894">
    <property type="entry name" value="HPT"/>
    <property type="match status" value="1"/>
</dbReference>
<evidence type="ECO:0000256" key="13">
    <source>
        <dbReference type="ARBA" id="ARBA00023136"/>
    </source>
</evidence>
<keyword evidence="9" id="KW-0418">Kinase</keyword>
<dbReference type="Gene3D" id="1.10.287.130">
    <property type="match status" value="1"/>
</dbReference>
<dbReference type="PANTHER" id="PTHR45339:SF1">
    <property type="entry name" value="HYBRID SIGNAL TRANSDUCTION HISTIDINE KINASE J"/>
    <property type="match status" value="1"/>
</dbReference>
<dbReference type="STRING" id="1307839.L21SP5_03529"/>
<dbReference type="InterPro" id="IPR036097">
    <property type="entry name" value="HisK_dim/P_sf"/>
</dbReference>
<dbReference type="FunFam" id="3.30.565.10:FF:000010">
    <property type="entry name" value="Sensor histidine kinase RcsC"/>
    <property type="match status" value="1"/>
</dbReference>
<evidence type="ECO:0000256" key="17">
    <source>
        <dbReference type="SAM" id="Phobius"/>
    </source>
</evidence>
<dbReference type="Gene3D" id="3.40.50.2300">
    <property type="match status" value="1"/>
</dbReference>
<evidence type="ECO:0000256" key="2">
    <source>
        <dbReference type="ARBA" id="ARBA00004651"/>
    </source>
</evidence>
<feature type="domain" description="HPt" evidence="21">
    <location>
        <begin position="658"/>
        <end position="752"/>
    </location>
</feature>
<keyword evidence="12" id="KW-0902">Two-component regulatory system</keyword>
<dbReference type="InterPro" id="IPR033417">
    <property type="entry name" value="CHASE8"/>
</dbReference>
<dbReference type="InterPro" id="IPR008207">
    <property type="entry name" value="Sig_transdc_His_kin_Hpt_dom"/>
</dbReference>
<dbReference type="SMART" id="SM00448">
    <property type="entry name" value="REC"/>
    <property type="match status" value="1"/>
</dbReference>
<dbReference type="InterPro" id="IPR003660">
    <property type="entry name" value="HAMP_dom"/>
</dbReference>
<dbReference type="PATRIC" id="fig|1307839.3.peg.3784"/>
<dbReference type="Pfam" id="PF01627">
    <property type="entry name" value="Hpt"/>
    <property type="match status" value="1"/>
</dbReference>
<dbReference type="CDD" id="cd06225">
    <property type="entry name" value="HAMP"/>
    <property type="match status" value="1"/>
</dbReference>
<dbReference type="EMBL" id="CP013118">
    <property type="protein sequence ID" value="ALO17137.1"/>
    <property type="molecule type" value="Genomic_DNA"/>
</dbReference>
<dbReference type="InterPro" id="IPR005467">
    <property type="entry name" value="His_kinase_dom"/>
</dbReference>
<dbReference type="SUPFAM" id="SSF158472">
    <property type="entry name" value="HAMP domain-like"/>
    <property type="match status" value="1"/>
</dbReference>
<dbReference type="InterPro" id="IPR001789">
    <property type="entry name" value="Sig_transdc_resp-reg_receiver"/>
</dbReference>
<dbReference type="SUPFAM" id="SSF55874">
    <property type="entry name" value="ATPase domain of HSP90 chaperone/DNA topoisomerase II/histidine kinase"/>
    <property type="match status" value="1"/>
</dbReference>
<evidence type="ECO:0000256" key="1">
    <source>
        <dbReference type="ARBA" id="ARBA00000085"/>
    </source>
</evidence>
<evidence type="ECO:0000259" key="20">
    <source>
        <dbReference type="PROSITE" id="PS50885"/>
    </source>
</evidence>
<evidence type="ECO:0000313" key="23">
    <source>
        <dbReference type="Proteomes" id="UP000064893"/>
    </source>
</evidence>
<dbReference type="Pfam" id="PF00512">
    <property type="entry name" value="HisKA"/>
    <property type="match status" value="1"/>
</dbReference>
<dbReference type="SUPFAM" id="SSF47226">
    <property type="entry name" value="Histidine-containing phosphotransfer domain, HPT domain"/>
    <property type="match status" value="1"/>
</dbReference>
<name>A0A0S2I485_9BACT</name>
<dbReference type="CDD" id="cd17546">
    <property type="entry name" value="REC_hyHK_CKI1_RcsC-like"/>
    <property type="match status" value="1"/>
</dbReference>
<comment type="catalytic activity">
    <reaction evidence="1">
        <text>ATP + protein L-histidine = ADP + protein N-phospho-L-histidine.</text>
        <dbReference type="EC" id="2.7.13.3"/>
    </reaction>
</comment>
<dbReference type="PROSITE" id="PS50109">
    <property type="entry name" value="HIS_KIN"/>
    <property type="match status" value="1"/>
</dbReference>
<sequence>MKLNFNNFSIKVKIVSIILLITTIVLVLAGSIFFAYDKKQFEKRTVNDLGILAEVIGDNSTAAITYKDPETANEILNSLVAEKQVKNAFIIIENNDTLAAYNREKGLVKMPIRTKADTSYFNQNNLFLQKSILLNNDTIGRISIRSGLEEYKQRVSDFFNVIAIILLTALGIAILLALKLQQLISRPIMSLADAMEHVSQKKDFSIRLKEKGKDEINELISGFNTMLAQIYKQNTALQLAKEQAERSVKIKEKFLANMSHEIRTPMNGIAGMAKLLNDTNLSKEQKAYLDSINASASTLLVIINDILDFSKIEAGKIEFDKANFNLNNLIDRLYKTFEVKTKEKNLDFYTEIDDTLPEYINGDQVRLNQILNNLLSNSVKFTEHGEIILSVRVINRDPETITLLFSVKDTGIGIAQEKLKDIFNSFQQETSSTTRKYGGSGLGLTISKQLVELQGGKMSVKSKKTEGSDFSFHLTFNIPPRSAIEKEKQKTQTENEDRTKTSFMPSEVHVLLAEDNLINQTFATTILKKHGFHVEVAINGNEVLNLLQEKPYDVVLMDLHMPEKDGYETTSIIRNSDAAYSSIPIIAVTAAAIKGEKERCFNEGMDAYISKPYDPEELTDKIAKVLGTTKKHVSQSNTDAIKLTHTNLDYIKTAAGNDQKLINEFIAIFVKQVPDFKADFNQLYEDRNYQKLAKVAHTAKSSVGMMGMNKLAKKMKALELLAKEGKNIVEIEKLIRKFEVQAEEAKQELETYLKQNQ</sequence>
<protein>
    <recommendedName>
        <fullName evidence="3">histidine kinase</fullName>
        <ecNumber evidence="3">2.7.13.3</ecNumber>
    </recommendedName>
</protein>
<reference evidence="22 23" key="1">
    <citation type="submission" date="2015-11" db="EMBL/GenBank/DDBJ databases">
        <title>Description and complete genome sequence of a novel strain predominating in hypersaline microbial mats and representing a new family of the Bacteriodetes phylum.</title>
        <authorList>
            <person name="Spring S."/>
            <person name="Bunk B."/>
            <person name="Sproer C."/>
            <person name="Klenk H.-P."/>
        </authorList>
    </citation>
    <scope>NUCLEOTIDE SEQUENCE [LARGE SCALE GENOMIC DNA]</scope>
    <source>
        <strain evidence="22 23">L21-Spi-D4</strain>
    </source>
</reference>
<feature type="coiled-coil region" evidence="16">
    <location>
        <begin position="728"/>
        <end position="755"/>
    </location>
</feature>
<dbReference type="Pfam" id="PF00672">
    <property type="entry name" value="HAMP"/>
    <property type="match status" value="1"/>
</dbReference>
<dbReference type="Pfam" id="PF02518">
    <property type="entry name" value="HATPase_c"/>
    <property type="match status" value="1"/>
</dbReference>
<dbReference type="SMART" id="SM00304">
    <property type="entry name" value="HAMP"/>
    <property type="match status" value="1"/>
</dbReference>
<evidence type="ECO:0000259" key="19">
    <source>
        <dbReference type="PROSITE" id="PS50110"/>
    </source>
</evidence>
<evidence type="ECO:0000256" key="8">
    <source>
        <dbReference type="ARBA" id="ARBA00022741"/>
    </source>
</evidence>
<evidence type="ECO:0000259" key="21">
    <source>
        <dbReference type="PROSITE" id="PS50894"/>
    </source>
</evidence>
<keyword evidence="4" id="KW-1003">Cell membrane</keyword>
<dbReference type="PANTHER" id="PTHR45339">
    <property type="entry name" value="HYBRID SIGNAL TRANSDUCTION HISTIDINE KINASE J"/>
    <property type="match status" value="1"/>
</dbReference>
<dbReference type="GO" id="GO:0005524">
    <property type="term" value="F:ATP binding"/>
    <property type="evidence" value="ECO:0007669"/>
    <property type="project" value="UniProtKB-KW"/>
</dbReference>
<accession>A0A0S2I485</accession>
<dbReference type="SUPFAM" id="SSF52172">
    <property type="entry name" value="CheY-like"/>
    <property type="match status" value="1"/>
</dbReference>
<evidence type="ECO:0000256" key="16">
    <source>
        <dbReference type="SAM" id="Coils"/>
    </source>
</evidence>
<dbReference type="CDD" id="cd00082">
    <property type="entry name" value="HisKA"/>
    <property type="match status" value="1"/>
</dbReference>
<dbReference type="InterPro" id="IPR004358">
    <property type="entry name" value="Sig_transdc_His_kin-like_C"/>
</dbReference>
<evidence type="ECO:0000259" key="18">
    <source>
        <dbReference type="PROSITE" id="PS50109"/>
    </source>
</evidence>
<evidence type="ECO:0000256" key="14">
    <source>
        <dbReference type="PROSITE-ProRule" id="PRU00110"/>
    </source>
</evidence>
<dbReference type="InterPro" id="IPR003661">
    <property type="entry name" value="HisK_dim/P_dom"/>
</dbReference>
<dbReference type="EC" id="2.7.13.3" evidence="3"/>
<evidence type="ECO:0000256" key="9">
    <source>
        <dbReference type="ARBA" id="ARBA00022777"/>
    </source>
</evidence>
<dbReference type="AlphaFoldDB" id="A0A0S2I485"/>
<dbReference type="Gene3D" id="6.10.340.10">
    <property type="match status" value="1"/>
</dbReference>
<evidence type="ECO:0000256" key="4">
    <source>
        <dbReference type="ARBA" id="ARBA00022475"/>
    </source>
</evidence>
<feature type="domain" description="Response regulatory" evidence="19">
    <location>
        <begin position="509"/>
        <end position="626"/>
    </location>
</feature>
<feature type="modified residue" description="Phosphohistidine" evidence="14">
    <location>
        <position position="697"/>
    </location>
</feature>
<dbReference type="SUPFAM" id="SSF47384">
    <property type="entry name" value="Homodimeric domain of signal transducing histidine kinase"/>
    <property type="match status" value="1"/>
</dbReference>
<keyword evidence="10" id="KW-0067">ATP-binding</keyword>
<evidence type="ECO:0000256" key="3">
    <source>
        <dbReference type="ARBA" id="ARBA00012438"/>
    </source>
</evidence>
<dbReference type="Pfam" id="PF00072">
    <property type="entry name" value="Response_reg"/>
    <property type="match status" value="1"/>
</dbReference>
<dbReference type="Gene3D" id="3.30.565.10">
    <property type="entry name" value="Histidine kinase-like ATPase, C-terminal domain"/>
    <property type="match status" value="1"/>
</dbReference>
<dbReference type="InterPro" id="IPR011006">
    <property type="entry name" value="CheY-like_superfamily"/>
</dbReference>
<evidence type="ECO:0000313" key="22">
    <source>
        <dbReference type="EMBL" id="ALO17137.1"/>
    </source>
</evidence>
<dbReference type="InterPro" id="IPR036890">
    <property type="entry name" value="HATPase_C_sf"/>
</dbReference>
<keyword evidence="8" id="KW-0547">Nucleotide-binding</keyword>
<dbReference type="PROSITE" id="PS50885">
    <property type="entry name" value="HAMP"/>
    <property type="match status" value="1"/>
</dbReference>
<evidence type="ECO:0000256" key="11">
    <source>
        <dbReference type="ARBA" id="ARBA00022989"/>
    </source>
</evidence>
<dbReference type="CDD" id="cd00088">
    <property type="entry name" value="HPT"/>
    <property type="match status" value="1"/>
</dbReference>
<dbReference type="KEGG" id="blq:L21SP5_03529"/>
<dbReference type="RefSeq" id="WP_057954457.1">
    <property type="nucleotide sequence ID" value="NZ_CP013118.1"/>
</dbReference>
<dbReference type="InterPro" id="IPR003594">
    <property type="entry name" value="HATPase_dom"/>
</dbReference>
<dbReference type="Pfam" id="PF17152">
    <property type="entry name" value="CHASE8"/>
    <property type="match status" value="1"/>
</dbReference>
<feature type="domain" description="HAMP" evidence="20">
    <location>
        <begin position="182"/>
        <end position="235"/>
    </location>
</feature>
<evidence type="ECO:0000256" key="6">
    <source>
        <dbReference type="ARBA" id="ARBA00022679"/>
    </source>
</evidence>
<dbReference type="FunFam" id="1.10.287.130:FF:000003">
    <property type="entry name" value="Histidine kinase"/>
    <property type="match status" value="1"/>
</dbReference>
<feature type="modified residue" description="4-aspartylphosphate" evidence="15">
    <location>
        <position position="558"/>
    </location>
</feature>
<feature type="domain" description="Histidine kinase" evidence="18">
    <location>
        <begin position="257"/>
        <end position="478"/>
    </location>
</feature>
<keyword evidence="13 17" id="KW-0472">Membrane</keyword>
<keyword evidence="23" id="KW-1185">Reference proteome</keyword>
<keyword evidence="7 17" id="KW-0812">Transmembrane</keyword>
<evidence type="ECO:0000256" key="10">
    <source>
        <dbReference type="ARBA" id="ARBA00022840"/>
    </source>
</evidence>
<dbReference type="CDD" id="cd16922">
    <property type="entry name" value="HATPase_EvgS-ArcB-TorS-like"/>
    <property type="match status" value="1"/>
</dbReference>
<proteinExistence type="predicted"/>
<dbReference type="Proteomes" id="UP000064893">
    <property type="component" value="Chromosome"/>
</dbReference>
<keyword evidence="11 17" id="KW-1133">Transmembrane helix</keyword>
<evidence type="ECO:0000256" key="12">
    <source>
        <dbReference type="ARBA" id="ARBA00023012"/>
    </source>
</evidence>
<comment type="subcellular location">
    <subcellularLocation>
        <location evidence="2">Cell membrane</location>
        <topology evidence="2">Multi-pass membrane protein</topology>
    </subcellularLocation>
</comment>
<feature type="transmembrane region" description="Helical" evidence="17">
    <location>
        <begin position="158"/>
        <end position="178"/>
    </location>
</feature>
<evidence type="ECO:0000256" key="7">
    <source>
        <dbReference type="ARBA" id="ARBA00022692"/>
    </source>
</evidence>
<evidence type="ECO:0000256" key="15">
    <source>
        <dbReference type="PROSITE-ProRule" id="PRU00169"/>
    </source>
</evidence>
<feature type="transmembrane region" description="Helical" evidence="17">
    <location>
        <begin position="12"/>
        <end position="36"/>
    </location>
</feature>
<dbReference type="GO" id="GO:0005886">
    <property type="term" value="C:plasma membrane"/>
    <property type="evidence" value="ECO:0007669"/>
    <property type="project" value="UniProtKB-SubCell"/>
</dbReference>
<organism evidence="22 23">
    <name type="scientific">Salinivirga cyanobacteriivorans</name>
    <dbReference type="NCBI Taxonomy" id="1307839"/>
    <lineage>
        <taxon>Bacteria</taxon>
        <taxon>Pseudomonadati</taxon>
        <taxon>Bacteroidota</taxon>
        <taxon>Bacteroidia</taxon>
        <taxon>Bacteroidales</taxon>
        <taxon>Salinivirgaceae</taxon>
        <taxon>Salinivirga</taxon>
    </lineage>
</organism>
<dbReference type="SMART" id="SM00388">
    <property type="entry name" value="HisKA"/>
    <property type="match status" value="1"/>
</dbReference>
<evidence type="ECO:0000256" key="5">
    <source>
        <dbReference type="ARBA" id="ARBA00022553"/>
    </source>
</evidence>
<dbReference type="Gene3D" id="1.20.120.160">
    <property type="entry name" value="HPT domain"/>
    <property type="match status" value="1"/>
</dbReference>
<dbReference type="OrthoDB" id="9796457at2"/>
<dbReference type="SMART" id="SM00387">
    <property type="entry name" value="HATPase_c"/>
    <property type="match status" value="1"/>
</dbReference>
<dbReference type="GO" id="GO:0000155">
    <property type="term" value="F:phosphorelay sensor kinase activity"/>
    <property type="evidence" value="ECO:0007669"/>
    <property type="project" value="InterPro"/>
</dbReference>
<dbReference type="PROSITE" id="PS50110">
    <property type="entry name" value="RESPONSE_REGULATORY"/>
    <property type="match status" value="1"/>
</dbReference>
<keyword evidence="6 22" id="KW-0808">Transferase</keyword>
<dbReference type="PRINTS" id="PR00344">
    <property type="entry name" value="BCTRLSENSOR"/>
</dbReference>
<dbReference type="InterPro" id="IPR036641">
    <property type="entry name" value="HPT_dom_sf"/>
</dbReference>
<gene>
    <name evidence="22" type="primary">rpfC_3</name>
    <name evidence="22" type="ORF">L21SP5_03529</name>
</gene>
<keyword evidence="16" id="KW-0175">Coiled coil</keyword>
<keyword evidence="5 15" id="KW-0597">Phosphoprotein</keyword>